<name>A0A1B1JXV9_RHOOP</name>
<keyword evidence="3" id="KW-0804">Transcription</keyword>
<dbReference type="GO" id="GO:0003700">
    <property type="term" value="F:DNA-binding transcription factor activity"/>
    <property type="evidence" value="ECO:0007669"/>
    <property type="project" value="TreeGrafter"/>
</dbReference>
<gene>
    <name evidence="4" type="ORF">R1CP_02250</name>
</gene>
<dbReference type="Pfam" id="PF17754">
    <property type="entry name" value="TetR_C_14"/>
    <property type="match status" value="1"/>
</dbReference>
<proteinExistence type="predicted"/>
<evidence type="ECO:0000256" key="3">
    <source>
        <dbReference type="ARBA" id="ARBA00023163"/>
    </source>
</evidence>
<dbReference type="InterPro" id="IPR041347">
    <property type="entry name" value="MftR_C"/>
</dbReference>
<dbReference type="PANTHER" id="PTHR30055:SF238">
    <property type="entry name" value="MYCOFACTOCIN BIOSYNTHESIS TRANSCRIPTIONAL REGULATOR MFTR-RELATED"/>
    <property type="match status" value="1"/>
</dbReference>
<dbReference type="EMBL" id="CP009111">
    <property type="protein sequence ID" value="ANS25199.1"/>
    <property type="molecule type" value="Genomic_DNA"/>
</dbReference>
<protein>
    <submittedName>
        <fullName evidence="4">Transcriptional regulator</fullName>
    </submittedName>
</protein>
<dbReference type="GO" id="GO:0000976">
    <property type="term" value="F:transcription cis-regulatory region binding"/>
    <property type="evidence" value="ECO:0007669"/>
    <property type="project" value="TreeGrafter"/>
</dbReference>
<dbReference type="PANTHER" id="PTHR30055">
    <property type="entry name" value="HTH-TYPE TRANSCRIPTIONAL REGULATOR RUTR"/>
    <property type="match status" value="1"/>
</dbReference>
<evidence type="ECO:0000256" key="2">
    <source>
        <dbReference type="ARBA" id="ARBA00023125"/>
    </source>
</evidence>
<evidence type="ECO:0000313" key="4">
    <source>
        <dbReference type="EMBL" id="ANS25199.1"/>
    </source>
</evidence>
<dbReference type="Proteomes" id="UP000186108">
    <property type="component" value="Chromosome"/>
</dbReference>
<dbReference type="InterPro" id="IPR009057">
    <property type="entry name" value="Homeodomain-like_sf"/>
</dbReference>
<organism evidence="4 5">
    <name type="scientific">Rhodococcus opacus</name>
    <name type="common">Nocardia opaca</name>
    <dbReference type="NCBI Taxonomy" id="37919"/>
    <lineage>
        <taxon>Bacteria</taxon>
        <taxon>Bacillati</taxon>
        <taxon>Actinomycetota</taxon>
        <taxon>Actinomycetes</taxon>
        <taxon>Mycobacteriales</taxon>
        <taxon>Nocardiaceae</taxon>
        <taxon>Rhodococcus</taxon>
    </lineage>
</organism>
<accession>A0A1B1JXV9</accession>
<dbReference type="SUPFAM" id="SSF46689">
    <property type="entry name" value="Homeodomain-like"/>
    <property type="match status" value="1"/>
</dbReference>
<dbReference type="InterPro" id="IPR001647">
    <property type="entry name" value="HTH_TetR"/>
</dbReference>
<dbReference type="Gene3D" id="1.10.357.10">
    <property type="entry name" value="Tetracycline Repressor, domain 2"/>
    <property type="match status" value="1"/>
</dbReference>
<dbReference type="PROSITE" id="PS50977">
    <property type="entry name" value="HTH_TETR_2"/>
    <property type="match status" value="1"/>
</dbReference>
<dbReference type="PATRIC" id="fig|37919.13.peg.452"/>
<dbReference type="AlphaFoldDB" id="A0A1B1JXV9"/>
<keyword evidence="1" id="KW-0805">Transcription regulation</keyword>
<evidence type="ECO:0000313" key="5">
    <source>
        <dbReference type="Proteomes" id="UP000186108"/>
    </source>
</evidence>
<evidence type="ECO:0000256" key="1">
    <source>
        <dbReference type="ARBA" id="ARBA00023015"/>
    </source>
</evidence>
<dbReference type="InterPro" id="IPR023772">
    <property type="entry name" value="DNA-bd_HTH_TetR-type_CS"/>
</dbReference>
<sequence length="224" mass="24395">MGKNIKVALSRKFAELCKFCTVGVVISEIGLRDRKKAATRAALSGAAARLARALGIECVTADAIASEAGVSTRTFHNYFSSKEEAVLAHFEQSVHDWVDLLRARPEDEPIWDSLEHVVVQIVTDPAKPLEETAVMMELVETSPALLAKKLEVHLRVTRLVGEVIAERTGTNIDTDLYPNLLHLAVGSACKASLDLWMSGKSGASGPEELVRDAMRQLRQGIPQP</sequence>
<dbReference type="InterPro" id="IPR050109">
    <property type="entry name" value="HTH-type_TetR-like_transc_reg"/>
</dbReference>
<dbReference type="Pfam" id="PF00440">
    <property type="entry name" value="TetR_N"/>
    <property type="match status" value="1"/>
</dbReference>
<reference evidence="4 5" key="1">
    <citation type="submission" date="2014-07" db="EMBL/GenBank/DDBJ databases">
        <authorList>
            <person name="Zhang J.E."/>
            <person name="Yang H."/>
            <person name="Guo J."/>
            <person name="Deng Z."/>
            <person name="Luo H."/>
            <person name="Luo M."/>
            <person name="Zhao B."/>
        </authorList>
    </citation>
    <scope>NUCLEOTIDE SEQUENCE [LARGE SCALE GENOMIC DNA]</scope>
    <source>
        <strain evidence="4 5">1CP</strain>
    </source>
</reference>
<dbReference type="PROSITE" id="PS01081">
    <property type="entry name" value="HTH_TETR_1"/>
    <property type="match status" value="1"/>
</dbReference>
<keyword evidence="2" id="KW-0238">DNA-binding</keyword>
<dbReference type="Gene3D" id="1.10.10.60">
    <property type="entry name" value="Homeodomain-like"/>
    <property type="match status" value="1"/>
</dbReference>